<evidence type="ECO:0000313" key="3">
    <source>
        <dbReference type="Proteomes" id="UP000010988"/>
    </source>
</evidence>
<feature type="transmembrane region" description="Helical" evidence="1">
    <location>
        <begin position="96"/>
        <end position="117"/>
    </location>
</feature>
<feature type="transmembrane region" description="Helical" evidence="1">
    <location>
        <begin position="20"/>
        <end position="39"/>
    </location>
</feature>
<dbReference type="Proteomes" id="UP000010988">
    <property type="component" value="Unassembled WGS sequence"/>
</dbReference>
<dbReference type="eggNOG" id="COG3850">
    <property type="taxonomic scope" value="Bacteria"/>
</dbReference>
<feature type="transmembrane region" description="Helical" evidence="1">
    <location>
        <begin position="124"/>
        <end position="143"/>
    </location>
</feature>
<dbReference type="RefSeq" id="WP_005169509.1">
    <property type="nucleotide sequence ID" value="NZ_BANR01000003.1"/>
</dbReference>
<keyword evidence="1" id="KW-0812">Transmembrane</keyword>
<dbReference type="STRING" id="1220583.GOACH_03_00370"/>
<dbReference type="OrthoDB" id="4465106at2"/>
<evidence type="ECO:0008006" key="4">
    <source>
        <dbReference type="Google" id="ProtNLM"/>
    </source>
</evidence>
<organism evidence="2 3">
    <name type="scientific">Gordonia aichiensis NBRC 108223</name>
    <dbReference type="NCBI Taxonomy" id="1220583"/>
    <lineage>
        <taxon>Bacteria</taxon>
        <taxon>Bacillati</taxon>
        <taxon>Actinomycetota</taxon>
        <taxon>Actinomycetes</taxon>
        <taxon>Mycobacteriales</taxon>
        <taxon>Gordoniaceae</taxon>
        <taxon>Gordonia</taxon>
    </lineage>
</organism>
<keyword evidence="3" id="KW-1185">Reference proteome</keyword>
<comment type="caution">
    <text evidence="2">The sequence shown here is derived from an EMBL/GenBank/DDBJ whole genome shotgun (WGS) entry which is preliminary data.</text>
</comment>
<sequence>MDPHELSDARHLLGMRERGVWLVAGAFICGCWLAALTSAGTVTNVAGPIAAAIIYSAATIALIAAEGDPLPVVPTVLLAATGPVCSTLVLSVSSAAAITSVAVAMSHGASAAIYAFMVVRGRRLTPWIGFLATVVVFATWGAMSGAGAVASVVQVAADVAPLLMAMLFSYTLNPTAQQVFSLRQQTTVRVAQLAASRAAADERTRQVRHLDSLARPLLELIASGAELSAQQRLDCEILEAHLRDRLRAPLMSELDLDDPAYQARLRGVDVVLIDDSTTEIARELRERIAQVATNMLDAAHDGEVFVRVSPSNRSTAASVLHRPAQGPSARVEVDAAGGIRSVV</sequence>
<feature type="transmembrane region" description="Helical" evidence="1">
    <location>
        <begin position="72"/>
        <end position="90"/>
    </location>
</feature>
<reference evidence="2 3" key="1">
    <citation type="submission" date="2012-12" db="EMBL/GenBank/DDBJ databases">
        <title>Whole genome shotgun sequence of Gordonia aichiensis NBRC 108223.</title>
        <authorList>
            <person name="Isaki-Nakamura S."/>
            <person name="Hosoyama A."/>
            <person name="Tsuchikane K."/>
            <person name="Ando Y."/>
            <person name="Baba S."/>
            <person name="Ohji S."/>
            <person name="Hamada M."/>
            <person name="Tamura T."/>
            <person name="Yamazoe A."/>
            <person name="Yamazaki S."/>
            <person name="Fujita N."/>
        </authorList>
    </citation>
    <scope>NUCLEOTIDE SEQUENCE [LARGE SCALE GENOMIC DNA]</scope>
    <source>
        <strain evidence="2 3">NBRC 108223</strain>
    </source>
</reference>
<gene>
    <name evidence="2" type="ORF">GOACH_03_00370</name>
</gene>
<feature type="transmembrane region" description="Helical" evidence="1">
    <location>
        <begin position="45"/>
        <end position="65"/>
    </location>
</feature>
<dbReference type="EMBL" id="BANR01000003">
    <property type="protein sequence ID" value="GAC47022.1"/>
    <property type="molecule type" value="Genomic_DNA"/>
</dbReference>
<protein>
    <recommendedName>
        <fullName evidence="4">Two-component histidine kinase</fullName>
    </recommendedName>
</protein>
<feature type="transmembrane region" description="Helical" evidence="1">
    <location>
        <begin position="149"/>
        <end position="172"/>
    </location>
</feature>
<accession>L7KGH1</accession>
<keyword evidence="1" id="KW-1133">Transmembrane helix</keyword>
<evidence type="ECO:0000313" key="2">
    <source>
        <dbReference type="EMBL" id="GAC47022.1"/>
    </source>
</evidence>
<keyword evidence="1" id="KW-0472">Membrane</keyword>
<proteinExistence type="predicted"/>
<evidence type="ECO:0000256" key="1">
    <source>
        <dbReference type="SAM" id="Phobius"/>
    </source>
</evidence>
<dbReference type="AlphaFoldDB" id="L7KGH1"/>
<name>L7KGH1_9ACTN</name>